<protein>
    <submittedName>
        <fullName evidence="3">Nitroreductase family protein</fullName>
    </submittedName>
</protein>
<evidence type="ECO:0000313" key="4">
    <source>
        <dbReference type="Proteomes" id="UP000247973"/>
    </source>
</evidence>
<feature type="chain" id="PRO_5015987725" evidence="1">
    <location>
        <begin position="20"/>
        <end position="203"/>
    </location>
</feature>
<organism evidence="3 4">
    <name type="scientific">Dysgonomonas alginatilytica</name>
    <dbReference type="NCBI Taxonomy" id="1605892"/>
    <lineage>
        <taxon>Bacteria</taxon>
        <taxon>Pseudomonadati</taxon>
        <taxon>Bacteroidota</taxon>
        <taxon>Bacteroidia</taxon>
        <taxon>Bacteroidales</taxon>
        <taxon>Dysgonomonadaceae</taxon>
        <taxon>Dysgonomonas</taxon>
    </lineage>
</organism>
<dbReference type="Gene3D" id="3.40.109.10">
    <property type="entry name" value="NADH Oxidase"/>
    <property type="match status" value="1"/>
</dbReference>
<dbReference type="RefSeq" id="WP_110310485.1">
    <property type="nucleotide sequence ID" value="NZ_QICL01000010.1"/>
</dbReference>
<keyword evidence="4" id="KW-1185">Reference proteome</keyword>
<dbReference type="AlphaFoldDB" id="A0A2V3PRH8"/>
<evidence type="ECO:0000256" key="1">
    <source>
        <dbReference type="SAM" id="SignalP"/>
    </source>
</evidence>
<evidence type="ECO:0000313" key="3">
    <source>
        <dbReference type="EMBL" id="PXV64358.1"/>
    </source>
</evidence>
<dbReference type="SUPFAM" id="SSF55469">
    <property type="entry name" value="FMN-dependent nitroreductase-like"/>
    <property type="match status" value="1"/>
</dbReference>
<dbReference type="InterPro" id="IPR029479">
    <property type="entry name" value="Nitroreductase"/>
</dbReference>
<gene>
    <name evidence="3" type="ORF">CLV62_1101</name>
</gene>
<comment type="caution">
    <text evidence="3">The sequence shown here is derived from an EMBL/GenBank/DDBJ whole genome shotgun (WGS) entry which is preliminary data.</text>
</comment>
<dbReference type="OrthoDB" id="9802775at2"/>
<name>A0A2V3PRH8_9BACT</name>
<dbReference type="Proteomes" id="UP000247973">
    <property type="component" value="Unassembled WGS sequence"/>
</dbReference>
<dbReference type="EMBL" id="QICL01000010">
    <property type="protein sequence ID" value="PXV64358.1"/>
    <property type="molecule type" value="Genomic_DNA"/>
</dbReference>
<sequence>MKQLLIAVCLFASALFAYAQQETIELPAPTKTGGKPLLEALNERQSLKDFTGKEFDNQTLSNLLWATYGFNRPDKRTVPSSQNRQEIDVYVMFKDGVYFYDAKENKLKLHVKGDFRDGLGSQAYVNDAAINLVFVANLDKASNREAAFIDTGYISQNVYLFCASEGNLGTVARGSFSRTKLPPALKLTDKQEVTLVQAVGYVK</sequence>
<proteinExistence type="predicted"/>
<dbReference type="PANTHER" id="PTHR43745">
    <property type="entry name" value="NITROREDUCTASE MJ1384-RELATED"/>
    <property type="match status" value="1"/>
</dbReference>
<evidence type="ECO:0000259" key="2">
    <source>
        <dbReference type="Pfam" id="PF00881"/>
    </source>
</evidence>
<dbReference type="CDD" id="cd02142">
    <property type="entry name" value="McbC_SagB-like_oxidoreductase"/>
    <property type="match status" value="1"/>
</dbReference>
<dbReference type="Pfam" id="PF00881">
    <property type="entry name" value="Nitroreductase"/>
    <property type="match status" value="1"/>
</dbReference>
<dbReference type="PANTHER" id="PTHR43745:SF2">
    <property type="entry name" value="NITROREDUCTASE MJ1384-RELATED"/>
    <property type="match status" value="1"/>
</dbReference>
<accession>A0A2V3PRH8</accession>
<reference evidence="3 4" key="1">
    <citation type="submission" date="2018-03" db="EMBL/GenBank/DDBJ databases">
        <title>Genomic Encyclopedia of Archaeal and Bacterial Type Strains, Phase II (KMG-II): from individual species to whole genera.</title>
        <authorList>
            <person name="Goeker M."/>
        </authorList>
    </citation>
    <scope>NUCLEOTIDE SEQUENCE [LARGE SCALE GENOMIC DNA]</scope>
    <source>
        <strain evidence="3 4">DSM 100214</strain>
    </source>
</reference>
<dbReference type="GO" id="GO:0016491">
    <property type="term" value="F:oxidoreductase activity"/>
    <property type="evidence" value="ECO:0007669"/>
    <property type="project" value="InterPro"/>
</dbReference>
<feature type="domain" description="Nitroreductase" evidence="2">
    <location>
        <begin position="43"/>
        <end position="201"/>
    </location>
</feature>
<dbReference type="InterPro" id="IPR052544">
    <property type="entry name" value="Bacteriocin_Proc_Enz"/>
</dbReference>
<feature type="signal peptide" evidence="1">
    <location>
        <begin position="1"/>
        <end position="19"/>
    </location>
</feature>
<dbReference type="InterPro" id="IPR000415">
    <property type="entry name" value="Nitroreductase-like"/>
</dbReference>
<keyword evidence="1" id="KW-0732">Signal</keyword>